<feature type="transmembrane region" description="Helical" evidence="1">
    <location>
        <begin position="12"/>
        <end position="31"/>
    </location>
</feature>
<dbReference type="EMBL" id="MU007015">
    <property type="protein sequence ID" value="KAF2434760.1"/>
    <property type="molecule type" value="Genomic_DNA"/>
</dbReference>
<proteinExistence type="predicted"/>
<reference evidence="2" key="1">
    <citation type="journal article" date="2020" name="Stud. Mycol.">
        <title>101 Dothideomycetes genomes: a test case for predicting lifestyles and emergence of pathogens.</title>
        <authorList>
            <person name="Haridas S."/>
            <person name="Albert R."/>
            <person name="Binder M."/>
            <person name="Bloem J."/>
            <person name="Labutti K."/>
            <person name="Salamov A."/>
            <person name="Andreopoulos B."/>
            <person name="Baker S."/>
            <person name="Barry K."/>
            <person name="Bills G."/>
            <person name="Bluhm B."/>
            <person name="Cannon C."/>
            <person name="Castanera R."/>
            <person name="Culley D."/>
            <person name="Daum C."/>
            <person name="Ezra D."/>
            <person name="Gonzalez J."/>
            <person name="Henrissat B."/>
            <person name="Kuo A."/>
            <person name="Liang C."/>
            <person name="Lipzen A."/>
            <person name="Lutzoni F."/>
            <person name="Magnuson J."/>
            <person name="Mondo S."/>
            <person name="Nolan M."/>
            <person name="Ohm R."/>
            <person name="Pangilinan J."/>
            <person name="Park H.-J."/>
            <person name="Ramirez L."/>
            <person name="Alfaro M."/>
            <person name="Sun H."/>
            <person name="Tritt A."/>
            <person name="Yoshinaga Y."/>
            <person name="Zwiers L.-H."/>
            <person name="Turgeon B."/>
            <person name="Goodwin S."/>
            <person name="Spatafora J."/>
            <person name="Crous P."/>
            <person name="Grigoriev I."/>
        </authorList>
    </citation>
    <scope>NUCLEOTIDE SEQUENCE</scope>
    <source>
        <strain evidence="2">CBS 130266</strain>
    </source>
</reference>
<dbReference type="Proteomes" id="UP000800235">
    <property type="component" value="Unassembled WGS sequence"/>
</dbReference>
<comment type="caution">
    <text evidence="2">The sequence shown here is derived from an EMBL/GenBank/DDBJ whole genome shotgun (WGS) entry which is preliminary data.</text>
</comment>
<organism evidence="2 3">
    <name type="scientific">Tothia fuscella</name>
    <dbReference type="NCBI Taxonomy" id="1048955"/>
    <lineage>
        <taxon>Eukaryota</taxon>
        <taxon>Fungi</taxon>
        <taxon>Dikarya</taxon>
        <taxon>Ascomycota</taxon>
        <taxon>Pezizomycotina</taxon>
        <taxon>Dothideomycetes</taxon>
        <taxon>Pleosporomycetidae</taxon>
        <taxon>Venturiales</taxon>
        <taxon>Cylindrosympodiaceae</taxon>
        <taxon>Tothia</taxon>
    </lineage>
</organism>
<evidence type="ECO:0000313" key="3">
    <source>
        <dbReference type="Proteomes" id="UP000800235"/>
    </source>
</evidence>
<accession>A0A9P4P001</accession>
<gene>
    <name evidence="2" type="ORF">EJ08DRAFT_429342</name>
</gene>
<evidence type="ECO:0000313" key="2">
    <source>
        <dbReference type="EMBL" id="KAF2434760.1"/>
    </source>
</evidence>
<keyword evidence="1" id="KW-0812">Transmembrane</keyword>
<evidence type="ECO:0000256" key="1">
    <source>
        <dbReference type="SAM" id="Phobius"/>
    </source>
</evidence>
<keyword evidence="1" id="KW-0472">Membrane</keyword>
<protein>
    <submittedName>
        <fullName evidence="2">Uncharacterized protein</fullName>
    </submittedName>
</protein>
<keyword evidence="1" id="KW-1133">Transmembrane helix</keyword>
<sequence>MLLEIGFQEDFGYYAVALEVVLIHVFLFKIVKMKAKDQSKCVLRCRCPRFLAECHTVVARFWQVSIADNALMNAMCGRLAPPRFMALLGAYCWSEIPRFLRYL</sequence>
<name>A0A9P4P001_9PEZI</name>
<dbReference type="AlphaFoldDB" id="A0A9P4P001"/>
<keyword evidence="3" id="KW-1185">Reference proteome</keyword>